<protein>
    <recommendedName>
        <fullName evidence="3">DUF1896 domain-containing protein</fullName>
    </recommendedName>
</protein>
<evidence type="ECO:0000313" key="1">
    <source>
        <dbReference type="EMBL" id="MDJ1486412.1"/>
    </source>
</evidence>
<dbReference type="Proteomes" id="UP001241110">
    <property type="component" value="Unassembled WGS sequence"/>
</dbReference>
<accession>A0AAE3QW07</accession>
<evidence type="ECO:0000313" key="2">
    <source>
        <dbReference type="Proteomes" id="UP001241110"/>
    </source>
</evidence>
<evidence type="ECO:0008006" key="3">
    <source>
        <dbReference type="Google" id="ProtNLM"/>
    </source>
</evidence>
<dbReference type="AlphaFoldDB" id="A0AAE3QW07"/>
<sequence>MHVQDVLIPKLWRYISENNPDLLATLQQEGITTTYFLEKARIAESLARQLQAQCKPTYFIEEQCLNAMTSDLRPSRFNYLKAILEEEFESDYQRLSNSNLLTYEVINLIEFCQIVFEEFSFSEATEDSLPLRNAIIGNIQMYWDSTK</sequence>
<organism evidence="1 2">
    <name type="scientific">Xanthocytophaga flava</name>
    <dbReference type="NCBI Taxonomy" id="3048013"/>
    <lineage>
        <taxon>Bacteria</taxon>
        <taxon>Pseudomonadati</taxon>
        <taxon>Bacteroidota</taxon>
        <taxon>Cytophagia</taxon>
        <taxon>Cytophagales</taxon>
        <taxon>Rhodocytophagaceae</taxon>
        <taxon>Xanthocytophaga</taxon>
    </lineage>
</organism>
<gene>
    <name evidence="1" type="ORF">QNI16_38395</name>
</gene>
<dbReference type="EMBL" id="JASJOS010000040">
    <property type="protein sequence ID" value="MDJ1486412.1"/>
    <property type="molecule type" value="Genomic_DNA"/>
</dbReference>
<comment type="caution">
    <text evidence="1">The sequence shown here is derived from an EMBL/GenBank/DDBJ whole genome shotgun (WGS) entry which is preliminary data.</text>
</comment>
<name>A0AAE3QW07_9BACT</name>
<proteinExistence type="predicted"/>
<reference evidence="1" key="1">
    <citation type="submission" date="2023-05" db="EMBL/GenBank/DDBJ databases">
        <authorList>
            <person name="Zhang X."/>
        </authorList>
    </citation>
    <scope>NUCLEOTIDE SEQUENCE</scope>
    <source>
        <strain evidence="1">YF14B1</strain>
    </source>
</reference>
<dbReference type="RefSeq" id="WP_313989990.1">
    <property type="nucleotide sequence ID" value="NZ_JASJOS010000040.1"/>
</dbReference>